<dbReference type="InterPro" id="IPR020904">
    <property type="entry name" value="Sc_DH/Rdtase_CS"/>
</dbReference>
<dbReference type="PANTHER" id="PTHR43669:SF11">
    <property type="entry name" value="SHORT-CHAIN DEHYDROGENASE_OXIDOREDUCTASE"/>
    <property type="match status" value="1"/>
</dbReference>
<evidence type="ECO:0000256" key="3">
    <source>
        <dbReference type="ARBA" id="ARBA00023002"/>
    </source>
</evidence>
<evidence type="ECO:0000313" key="4">
    <source>
        <dbReference type="EMBL" id="EHK48566.1"/>
    </source>
</evidence>
<dbReference type="HOGENOM" id="CLU_155390_0_0_1"/>
<dbReference type="GeneID" id="25777330"/>
<feature type="non-terminal residue" evidence="4">
    <location>
        <position position="1"/>
    </location>
</feature>
<evidence type="ECO:0000256" key="1">
    <source>
        <dbReference type="ARBA" id="ARBA00006484"/>
    </source>
</evidence>
<keyword evidence="3" id="KW-0560">Oxidoreductase</keyword>
<keyword evidence="2" id="KW-0521">NADP</keyword>
<dbReference type="PROSITE" id="PS00061">
    <property type="entry name" value="ADH_SHORT"/>
    <property type="match status" value="1"/>
</dbReference>
<dbReference type="Pfam" id="PF00106">
    <property type="entry name" value="adh_short"/>
    <property type="match status" value="1"/>
</dbReference>
<keyword evidence="5" id="KW-1185">Reference proteome</keyword>
<dbReference type="InterPro" id="IPR036291">
    <property type="entry name" value="NAD(P)-bd_dom_sf"/>
</dbReference>
<proteinExistence type="inferred from homology"/>
<dbReference type="AlphaFoldDB" id="G9NKZ7"/>
<organism evidence="4 5">
    <name type="scientific">Hypocrea atroviridis (strain ATCC 20476 / IMI 206040)</name>
    <name type="common">Trichoderma atroviride</name>
    <dbReference type="NCBI Taxonomy" id="452589"/>
    <lineage>
        <taxon>Eukaryota</taxon>
        <taxon>Fungi</taxon>
        <taxon>Dikarya</taxon>
        <taxon>Ascomycota</taxon>
        <taxon>Pezizomycotina</taxon>
        <taxon>Sordariomycetes</taxon>
        <taxon>Hypocreomycetidae</taxon>
        <taxon>Hypocreales</taxon>
        <taxon>Hypocreaceae</taxon>
        <taxon>Trichoderma</taxon>
    </lineage>
</organism>
<dbReference type="OMA" id="HGRFTEL"/>
<dbReference type="OrthoDB" id="37659at2759"/>
<dbReference type="PANTHER" id="PTHR43669">
    <property type="entry name" value="5-KETO-D-GLUCONATE 5-REDUCTASE"/>
    <property type="match status" value="1"/>
</dbReference>
<dbReference type="KEGG" id="tatv:25777330"/>
<comment type="caution">
    <text evidence="4">The sequence shown here is derived from an EMBL/GenBank/DDBJ whole genome shotgun (WGS) entry which is preliminary data.</text>
</comment>
<dbReference type="Gene3D" id="3.40.50.720">
    <property type="entry name" value="NAD(P)-binding Rossmann-like Domain"/>
    <property type="match status" value="1"/>
</dbReference>
<dbReference type="EMBL" id="ABDG02000018">
    <property type="protein sequence ID" value="EHK48566.1"/>
    <property type="molecule type" value="Genomic_DNA"/>
</dbReference>
<dbReference type="InterPro" id="IPR002347">
    <property type="entry name" value="SDR_fam"/>
</dbReference>
<accession>G9NKZ7</accession>
<name>G9NKZ7_HYPAI</name>
<gene>
    <name evidence="4" type="ORF">TRIATDRAFT_191720</name>
</gene>
<dbReference type="eggNOG" id="KOG1205">
    <property type="taxonomic scope" value="Eukaryota"/>
</dbReference>
<dbReference type="STRING" id="452589.G9NKZ7"/>
<sequence>EFRTNYLSYIHLIKAFLPFFQRRNSGAMVFTSSTTSIVPIIRCGNYGASKAALHHFLMVLRQNMKDASSDVRIIEIFPPSVQTELHDARHQPDLKNGAQIGMPLEDFTEAAHNAIIRGEEDIVIGAAEEWYYPFEPLRHGRFTELVEKLRDYGK</sequence>
<dbReference type="Proteomes" id="UP000005426">
    <property type="component" value="Unassembled WGS sequence"/>
</dbReference>
<reference evidence="4 5" key="1">
    <citation type="journal article" date="2011" name="Genome Biol.">
        <title>Comparative genome sequence analysis underscores mycoparasitism as the ancestral life style of Trichoderma.</title>
        <authorList>
            <person name="Kubicek C.P."/>
            <person name="Herrera-Estrella A."/>
            <person name="Seidl-Seiboth V."/>
            <person name="Martinez D.A."/>
            <person name="Druzhinina I.S."/>
            <person name="Thon M."/>
            <person name="Zeilinger S."/>
            <person name="Casas-Flores S."/>
            <person name="Horwitz B.A."/>
            <person name="Mukherjee P.K."/>
            <person name="Mukherjee M."/>
            <person name="Kredics L."/>
            <person name="Alcaraz L.D."/>
            <person name="Aerts A."/>
            <person name="Antal Z."/>
            <person name="Atanasova L."/>
            <person name="Cervantes-Badillo M.G."/>
            <person name="Challacombe J."/>
            <person name="Chertkov O."/>
            <person name="McCluskey K."/>
            <person name="Coulpier F."/>
            <person name="Deshpande N."/>
            <person name="von Doehren H."/>
            <person name="Ebbole D.J."/>
            <person name="Esquivel-Naranjo E.U."/>
            <person name="Fekete E."/>
            <person name="Flipphi M."/>
            <person name="Glaser F."/>
            <person name="Gomez-Rodriguez E.Y."/>
            <person name="Gruber S."/>
            <person name="Han C."/>
            <person name="Henrissat B."/>
            <person name="Hermosa R."/>
            <person name="Hernandez-Onate M."/>
            <person name="Karaffa L."/>
            <person name="Kosti I."/>
            <person name="Le Crom S."/>
            <person name="Lindquist E."/>
            <person name="Lucas S."/>
            <person name="Luebeck M."/>
            <person name="Luebeck P.S."/>
            <person name="Margeot A."/>
            <person name="Metz B."/>
            <person name="Misra M."/>
            <person name="Nevalainen H."/>
            <person name="Omann M."/>
            <person name="Packer N."/>
            <person name="Perrone G."/>
            <person name="Uresti-Rivera E.E."/>
            <person name="Salamov A."/>
            <person name="Schmoll M."/>
            <person name="Seiboth B."/>
            <person name="Shapiro H."/>
            <person name="Sukno S."/>
            <person name="Tamayo-Ramos J.A."/>
            <person name="Tisch D."/>
            <person name="Wiest A."/>
            <person name="Wilkinson H.H."/>
            <person name="Zhang M."/>
            <person name="Coutinho P.M."/>
            <person name="Kenerley C.M."/>
            <person name="Monte E."/>
            <person name="Baker S.E."/>
            <person name="Grigoriev I.V."/>
        </authorList>
    </citation>
    <scope>NUCLEOTIDE SEQUENCE [LARGE SCALE GENOMIC DNA]</scope>
    <source>
        <strain evidence="5">ATCC 20476 / IMI 206040</strain>
    </source>
</reference>
<evidence type="ECO:0000256" key="2">
    <source>
        <dbReference type="ARBA" id="ARBA00022857"/>
    </source>
</evidence>
<protein>
    <submittedName>
        <fullName evidence="4">Uncharacterized protein</fullName>
    </submittedName>
</protein>
<comment type="similarity">
    <text evidence="1">Belongs to the short-chain dehydrogenases/reductases (SDR) family.</text>
</comment>
<dbReference type="SUPFAM" id="SSF51735">
    <property type="entry name" value="NAD(P)-binding Rossmann-fold domains"/>
    <property type="match status" value="1"/>
</dbReference>
<dbReference type="GO" id="GO:0016491">
    <property type="term" value="F:oxidoreductase activity"/>
    <property type="evidence" value="ECO:0007669"/>
    <property type="project" value="UniProtKB-KW"/>
</dbReference>
<evidence type="ECO:0000313" key="5">
    <source>
        <dbReference type="Proteomes" id="UP000005426"/>
    </source>
</evidence>